<reference evidence="1 2" key="1">
    <citation type="submission" date="2024-02" db="EMBL/GenBank/DDBJ databases">
        <title>Roseovarius strain W115 nov., isolated from a marine algae.</title>
        <authorList>
            <person name="Lee M.W."/>
            <person name="Lee J.K."/>
            <person name="Kim J.M."/>
            <person name="Choi D.G."/>
            <person name="Baek J.H."/>
            <person name="Bayburt H."/>
            <person name="Jung J.J."/>
            <person name="Han D.M."/>
            <person name="Jeon C.O."/>
        </authorList>
    </citation>
    <scope>NUCLEOTIDE SEQUENCE [LARGE SCALE GENOMIC DNA]</scope>
    <source>
        <strain evidence="1 2">W115</strain>
    </source>
</reference>
<dbReference type="PANTHER" id="PTHR40267">
    <property type="entry name" value="BLR3294 PROTEIN"/>
    <property type="match status" value="1"/>
</dbReference>
<keyword evidence="2" id="KW-1185">Reference proteome</keyword>
<dbReference type="InterPro" id="IPR026286">
    <property type="entry name" value="MaiA/AMDase"/>
</dbReference>
<dbReference type="Pfam" id="PF17645">
    <property type="entry name" value="Amdase"/>
    <property type="match status" value="1"/>
</dbReference>
<dbReference type="RefSeq" id="WP_317056357.1">
    <property type="nucleotide sequence ID" value="NZ_CP146606.1"/>
</dbReference>
<dbReference type="Gene3D" id="3.40.50.12500">
    <property type="match status" value="1"/>
</dbReference>
<accession>A0ABZ2TIT4</accession>
<dbReference type="Proteomes" id="UP001281305">
    <property type="component" value="Chromosome"/>
</dbReference>
<protein>
    <submittedName>
        <fullName evidence="1">Asp/Glu racemase</fullName>
    </submittedName>
</protein>
<organism evidence="1 2">
    <name type="scientific">Roseovarius rhodophyticola</name>
    <dbReference type="NCBI Taxonomy" id="3080827"/>
    <lineage>
        <taxon>Bacteria</taxon>
        <taxon>Pseudomonadati</taxon>
        <taxon>Pseudomonadota</taxon>
        <taxon>Alphaproteobacteria</taxon>
        <taxon>Rhodobacterales</taxon>
        <taxon>Roseobacteraceae</taxon>
        <taxon>Roseovarius</taxon>
    </lineage>
</organism>
<evidence type="ECO:0000313" key="1">
    <source>
        <dbReference type="EMBL" id="WYK19653.1"/>
    </source>
</evidence>
<gene>
    <name evidence="1" type="ORF">RZS32_007290</name>
</gene>
<evidence type="ECO:0000313" key="2">
    <source>
        <dbReference type="Proteomes" id="UP001281305"/>
    </source>
</evidence>
<proteinExistence type="predicted"/>
<sequence>MAAETRGRTRIGVFVPFTNTNLEPDMMMLRPEGTSLHFARLGGYDADEIPDEGQMAQLGASDMEEPLRLIQGVRPDVVIYGCTSATLAHGPKFDTDLRSRIAAQSAAKTVTAAGALVHALKKLGAHRIGFASPYVPSLNDEAIAFLASEGFESVGRADVDGTLDNEGQGALLPEDVFELGKRADHPEADAVVLSCTDMRAVEVIAELEAELGKPVVTSNQAMMFQVMDIANLGPAPKGFGQLFERISA</sequence>
<dbReference type="InterPro" id="IPR053714">
    <property type="entry name" value="Iso_Racemase_Enz_sf"/>
</dbReference>
<dbReference type="EMBL" id="CP146606">
    <property type="protein sequence ID" value="WYK19653.1"/>
    <property type="molecule type" value="Genomic_DNA"/>
</dbReference>
<dbReference type="PIRSF" id="PIRSF015736">
    <property type="entry name" value="MI"/>
    <property type="match status" value="1"/>
</dbReference>
<dbReference type="PANTHER" id="PTHR40267:SF1">
    <property type="entry name" value="BLR3294 PROTEIN"/>
    <property type="match status" value="1"/>
</dbReference>
<name>A0ABZ2TIT4_9RHOB</name>